<reference evidence="1 2" key="1">
    <citation type="submission" date="2018-02" db="EMBL/GenBank/DDBJ databases">
        <title>The draft genome of Sphingobacterium sp. 5JN-11.</title>
        <authorList>
            <person name="Liu L."/>
            <person name="Li L."/>
            <person name="Liang L."/>
            <person name="Zhang X."/>
            <person name="Wang T."/>
        </authorList>
    </citation>
    <scope>NUCLEOTIDE SEQUENCE [LARGE SCALE GENOMIC DNA]</scope>
    <source>
        <strain evidence="1 2">5JN-11</strain>
    </source>
</reference>
<dbReference type="Proteomes" id="UP000239711">
    <property type="component" value="Unassembled WGS sequence"/>
</dbReference>
<evidence type="ECO:0000313" key="1">
    <source>
        <dbReference type="EMBL" id="PRD46910.1"/>
    </source>
</evidence>
<sequence>MAEFSKIYLAWRRGKDSRRHIVGLLERSEDNNVTFQYLPQTKDLVKSEGFIPYFEFQDLDKVYDNNVLQIFSHRLIKAERPDISSFYEFWEVNPAEAHDKFYLLGKTQGLTASDNFEFLAEYVYQPKVHFLTDLSGLSYISLPKDTVKKGDFLQYALEEDNKFDQDAVKLSFNGTDIGYIKKIHCRVFHQAPKQSLNVQVKAIEQNAIMRKIFVTVSAG</sequence>
<name>A0A2S9J2D6_9SPHI</name>
<dbReference type="EMBL" id="PVBQ01000009">
    <property type="protein sequence ID" value="PRD46910.1"/>
    <property type="molecule type" value="Genomic_DNA"/>
</dbReference>
<organism evidence="1 2">
    <name type="scientific">Sphingobacterium haloxyli</name>
    <dbReference type="NCBI Taxonomy" id="2100533"/>
    <lineage>
        <taxon>Bacteria</taxon>
        <taxon>Pseudomonadati</taxon>
        <taxon>Bacteroidota</taxon>
        <taxon>Sphingobacteriia</taxon>
        <taxon>Sphingobacteriales</taxon>
        <taxon>Sphingobacteriaceae</taxon>
        <taxon>Sphingobacterium</taxon>
    </lineage>
</organism>
<proteinExistence type="predicted"/>
<evidence type="ECO:0000313" key="2">
    <source>
        <dbReference type="Proteomes" id="UP000239711"/>
    </source>
</evidence>
<gene>
    <name evidence="1" type="ORF">C5745_12480</name>
</gene>
<dbReference type="Gene3D" id="3.30.70.2330">
    <property type="match status" value="1"/>
</dbReference>
<dbReference type="AlphaFoldDB" id="A0A2S9J2D6"/>
<protein>
    <recommendedName>
        <fullName evidence="3">HIRAN domain-containing protein</fullName>
    </recommendedName>
</protein>
<dbReference type="RefSeq" id="WP_105717344.1">
    <property type="nucleotide sequence ID" value="NZ_PVBQ01000009.1"/>
</dbReference>
<evidence type="ECO:0008006" key="3">
    <source>
        <dbReference type="Google" id="ProtNLM"/>
    </source>
</evidence>
<keyword evidence="2" id="KW-1185">Reference proteome</keyword>
<accession>A0A2S9J2D6</accession>
<dbReference type="OrthoDB" id="1332840at2"/>
<comment type="caution">
    <text evidence="1">The sequence shown here is derived from an EMBL/GenBank/DDBJ whole genome shotgun (WGS) entry which is preliminary data.</text>
</comment>